<dbReference type="EMBL" id="DVOT01000125">
    <property type="protein sequence ID" value="HIV27635.1"/>
    <property type="molecule type" value="Genomic_DNA"/>
</dbReference>
<reference evidence="9" key="2">
    <citation type="journal article" date="2021" name="PeerJ">
        <title>Extensive microbial diversity within the chicken gut microbiome revealed by metagenomics and culture.</title>
        <authorList>
            <person name="Gilroy R."/>
            <person name="Ravi A."/>
            <person name="Getino M."/>
            <person name="Pursley I."/>
            <person name="Horton D.L."/>
            <person name="Alikhan N.F."/>
            <person name="Baker D."/>
            <person name="Gharbi K."/>
            <person name="Hall N."/>
            <person name="Watson M."/>
            <person name="Adriaenssens E.M."/>
            <person name="Foster-Nyarko E."/>
            <person name="Jarju S."/>
            <person name="Secka A."/>
            <person name="Antonio M."/>
            <person name="Oren A."/>
            <person name="Chaudhuri R.R."/>
            <person name="La Ragione R."/>
            <person name="Hildebrand F."/>
            <person name="Pallen M.J."/>
        </authorList>
    </citation>
    <scope>NUCLEOTIDE SEQUENCE</scope>
    <source>
        <strain evidence="9">CHK183-6373</strain>
    </source>
</reference>
<evidence type="ECO:0000313" key="9">
    <source>
        <dbReference type="EMBL" id="HIV27635.1"/>
    </source>
</evidence>
<comment type="subunit">
    <text evidence="8">The complex is composed of six subunits: RnfA, RnfB, RnfC, RnfD, RnfE and RnfG.</text>
</comment>
<evidence type="ECO:0000256" key="2">
    <source>
        <dbReference type="ARBA" id="ARBA00022448"/>
    </source>
</evidence>
<feature type="transmembrane region" description="Helical" evidence="8">
    <location>
        <begin position="96"/>
        <end position="114"/>
    </location>
</feature>
<reference evidence="9" key="1">
    <citation type="submission" date="2020-10" db="EMBL/GenBank/DDBJ databases">
        <authorList>
            <person name="Gilroy R."/>
        </authorList>
    </citation>
    <scope>NUCLEOTIDE SEQUENCE</scope>
    <source>
        <strain evidence="9">CHK183-6373</strain>
    </source>
</reference>
<proteinExistence type="inferred from homology"/>
<keyword evidence="7 8" id="KW-0472">Membrane</keyword>
<feature type="transmembrane region" description="Helical" evidence="8">
    <location>
        <begin position="135"/>
        <end position="159"/>
    </location>
</feature>
<sequence length="202" mass="21673">MNAKKILLNGILHENPTFRLVLGMCPTLAITYQATNGIAMGLATTFVLVFSNLVISLLRRMIPEQIRIPAFVIVIATFVTVVEMVMHAFFPDLYDTLGVFISLIVVNCIIFARAESFAFKNPPLASMLDGLGMGLGFTLAITLLSCVRELLGAGTIFGVAMLPETFQPMAIAVQPAGGFILLGLLLAAVTALTNRSRKGAAR</sequence>
<dbReference type="GO" id="GO:0022900">
    <property type="term" value="P:electron transport chain"/>
    <property type="evidence" value="ECO:0007669"/>
    <property type="project" value="UniProtKB-UniRule"/>
</dbReference>
<dbReference type="NCBIfam" id="NF009070">
    <property type="entry name" value="PRK12405.1"/>
    <property type="match status" value="1"/>
</dbReference>
<dbReference type="PANTHER" id="PTHR30586:SF0">
    <property type="entry name" value="ION-TRANSLOCATING OXIDOREDUCTASE COMPLEX SUBUNIT E"/>
    <property type="match status" value="1"/>
</dbReference>
<keyword evidence="3 8" id="KW-0812">Transmembrane</keyword>
<comment type="function">
    <text evidence="8">Part of a membrane-bound complex that couples electron transfer with translocation of ions across the membrane.</text>
</comment>
<evidence type="ECO:0000256" key="1">
    <source>
        <dbReference type="ARBA" id="ARBA00004127"/>
    </source>
</evidence>
<dbReference type="Proteomes" id="UP000886884">
    <property type="component" value="Unassembled WGS sequence"/>
</dbReference>
<feature type="transmembrane region" description="Helical" evidence="8">
    <location>
        <begin position="70"/>
        <end position="90"/>
    </location>
</feature>
<comment type="similarity">
    <text evidence="8">Belongs to the NqrDE/RnfAE family.</text>
</comment>
<evidence type="ECO:0000256" key="3">
    <source>
        <dbReference type="ARBA" id="ARBA00022692"/>
    </source>
</evidence>
<accession>A0A9D1P854</accession>
<feature type="transmembrane region" description="Helical" evidence="8">
    <location>
        <begin position="38"/>
        <end position="58"/>
    </location>
</feature>
<evidence type="ECO:0000256" key="6">
    <source>
        <dbReference type="ARBA" id="ARBA00022989"/>
    </source>
</evidence>
<name>A0A9D1P854_9FIRM</name>
<dbReference type="AlphaFoldDB" id="A0A9D1P854"/>
<dbReference type="PANTHER" id="PTHR30586">
    <property type="entry name" value="ELECTRON TRANSPORT COMPLEX PROTEIN RNFE"/>
    <property type="match status" value="1"/>
</dbReference>
<dbReference type="NCBIfam" id="TIGR01948">
    <property type="entry name" value="rnfE"/>
    <property type="match status" value="1"/>
</dbReference>
<dbReference type="EC" id="7.-.-.-" evidence="8"/>
<keyword evidence="8" id="KW-1003">Cell membrane</keyword>
<keyword evidence="2 8" id="KW-0813">Transport</keyword>
<evidence type="ECO:0000256" key="4">
    <source>
        <dbReference type="ARBA" id="ARBA00022967"/>
    </source>
</evidence>
<keyword evidence="5 8" id="KW-0249">Electron transport</keyword>
<organism evidence="9 10">
    <name type="scientific">Candidatus Ornithocaccomicrobium faecavium</name>
    <dbReference type="NCBI Taxonomy" id="2840890"/>
    <lineage>
        <taxon>Bacteria</taxon>
        <taxon>Bacillati</taxon>
        <taxon>Bacillota</taxon>
        <taxon>Clostridia</taxon>
        <taxon>Candidatus Ornithocaccomicrobium</taxon>
    </lineage>
</organism>
<protein>
    <recommendedName>
        <fullName evidence="8">Ion-translocating oxidoreductase complex subunit E</fullName>
        <ecNumber evidence="8">7.-.-.-</ecNumber>
    </recommendedName>
    <alternativeName>
        <fullName evidence="8">Rnf electron transport complex subunit E</fullName>
    </alternativeName>
</protein>
<dbReference type="GO" id="GO:0005886">
    <property type="term" value="C:plasma membrane"/>
    <property type="evidence" value="ECO:0007669"/>
    <property type="project" value="UniProtKB-SubCell"/>
</dbReference>
<dbReference type="InterPro" id="IPR003667">
    <property type="entry name" value="NqrDE/RnfAE"/>
</dbReference>
<feature type="transmembrane region" description="Helical" evidence="8">
    <location>
        <begin position="171"/>
        <end position="192"/>
    </location>
</feature>
<dbReference type="InterPro" id="IPR010968">
    <property type="entry name" value="RnfE"/>
</dbReference>
<evidence type="ECO:0000256" key="5">
    <source>
        <dbReference type="ARBA" id="ARBA00022982"/>
    </source>
</evidence>
<comment type="subcellular location">
    <subcellularLocation>
        <location evidence="8">Cell membrane</location>
        <topology evidence="8">Multi-pass membrane protein</topology>
    </subcellularLocation>
    <subcellularLocation>
        <location evidence="1">Endomembrane system</location>
        <topology evidence="1">Multi-pass membrane protein</topology>
    </subcellularLocation>
</comment>
<keyword evidence="4 8" id="KW-1278">Translocase</keyword>
<evidence type="ECO:0000313" key="10">
    <source>
        <dbReference type="Proteomes" id="UP000886884"/>
    </source>
</evidence>
<comment type="caution">
    <text evidence="9">The sequence shown here is derived from an EMBL/GenBank/DDBJ whole genome shotgun (WGS) entry which is preliminary data.</text>
</comment>
<dbReference type="Pfam" id="PF02508">
    <property type="entry name" value="Rnf-Nqr"/>
    <property type="match status" value="1"/>
</dbReference>
<evidence type="ECO:0000256" key="8">
    <source>
        <dbReference type="HAMAP-Rule" id="MF_00478"/>
    </source>
</evidence>
<evidence type="ECO:0000256" key="7">
    <source>
        <dbReference type="ARBA" id="ARBA00023136"/>
    </source>
</evidence>
<gene>
    <name evidence="8" type="primary">rnfE</name>
    <name evidence="9" type="ORF">IAA64_06670</name>
</gene>
<dbReference type="GO" id="GO:0012505">
    <property type="term" value="C:endomembrane system"/>
    <property type="evidence" value="ECO:0007669"/>
    <property type="project" value="UniProtKB-SubCell"/>
</dbReference>
<keyword evidence="6 8" id="KW-1133">Transmembrane helix</keyword>
<dbReference type="HAMAP" id="MF_00478">
    <property type="entry name" value="RsxE_RnfE"/>
    <property type="match status" value="1"/>
</dbReference>
<dbReference type="PIRSF" id="PIRSF006102">
    <property type="entry name" value="NQR_DE"/>
    <property type="match status" value="1"/>
</dbReference>